<evidence type="ECO:0000313" key="2">
    <source>
        <dbReference type="EMBL" id="KAA1250524.1"/>
    </source>
</evidence>
<dbReference type="EMBL" id="VTZN01000041">
    <property type="protein sequence ID" value="KAA1250524.1"/>
    <property type="molecule type" value="Genomic_DNA"/>
</dbReference>
<dbReference type="Pfam" id="PF05050">
    <property type="entry name" value="Methyltransf_21"/>
    <property type="match status" value="1"/>
</dbReference>
<keyword evidence="3" id="KW-1185">Reference proteome</keyword>
<proteinExistence type="predicted"/>
<dbReference type="InterPro" id="IPR029063">
    <property type="entry name" value="SAM-dependent_MTases_sf"/>
</dbReference>
<reference evidence="2 3" key="1">
    <citation type="submission" date="2019-09" db="EMBL/GenBank/DDBJ databases">
        <title>Report of infection by Mycobacterium simiae a patient suffering from pulmonary tuberculosis.</title>
        <authorList>
            <person name="Mohanty P.S."/>
            <person name="Bansal A.K."/>
            <person name="Singh H."/>
            <person name="Sharma S."/>
            <person name="Patil S.A."/>
            <person name="Upadhaya P."/>
            <person name="Singh P.K."/>
            <person name="Kumar D."/>
            <person name="Kumar S."/>
            <person name="Singh R.K."/>
            <person name="Chaudhary B."/>
        </authorList>
    </citation>
    <scope>NUCLEOTIDE SEQUENCE [LARGE SCALE GENOMIC DNA]</scope>
    <source>
        <strain evidence="2 3">JAL-560-SIM</strain>
    </source>
</reference>
<sequence length="243" mass="26658">MHLLDSAGFLARSAAFEVARRYSSRGWKQLFVEQLQSRGVDVVFDVGANSGQYAKGLRRAAYKGRIVSFEPLSRPFSILTRRASSDPLWDCRRCALGDSDGTVSINVAGNGGQSSSVLPMMKSHQDAFPPANYIGTEEVPIYQLDSIAAEFLRSDSASFLKIDVQGFEQQVLAGSKSTVNDSCVGIQLELTFLPLYEGGMLIREALDLMHSLGFTLTGVLPCFMDVHNGRMLQADGIFFREVD</sequence>
<comment type="caution">
    <text evidence="2">The sequence shown here is derived from an EMBL/GenBank/DDBJ whole genome shotgun (WGS) entry which is preliminary data.</text>
</comment>
<keyword evidence="2" id="KW-0489">Methyltransferase</keyword>
<dbReference type="Gene3D" id="3.40.50.150">
    <property type="entry name" value="Vaccinia Virus protein VP39"/>
    <property type="match status" value="1"/>
</dbReference>
<evidence type="ECO:0000313" key="3">
    <source>
        <dbReference type="Proteomes" id="UP000324701"/>
    </source>
</evidence>
<dbReference type="AlphaFoldDB" id="A0A5B1BTB0"/>
<dbReference type="GO" id="GO:0008171">
    <property type="term" value="F:O-methyltransferase activity"/>
    <property type="evidence" value="ECO:0007669"/>
    <property type="project" value="TreeGrafter"/>
</dbReference>
<evidence type="ECO:0000259" key="1">
    <source>
        <dbReference type="Pfam" id="PF05050"/>
    </source>
</evidence>
<dbReference type="PANTHER" id="PTHR36973:SF4">
    <property type="entry name" value="NODULATION PROTEIN"/>
    <property type="match status" value="1"/>
</dbReference>
<dbReference type="OrthoDB" id="4104638at2"/>
<dbReference type="SUPFAM" id="SSF53335">
    <property type="entry name" value="S-adenosyl-L-methionine-dependent methyltransferases"/>
    <property type="match status" value="1"/>
</dbReference>
<dbReference type="GO" id="GO:0032259">
    <property type="term" value="P:methylation"/>
    <property type="evidence" value="ECO:0007669"/>
    <property type="project" value="UniProtKB-KW"/>
</dbReference>
<dbReference type="InterPro" id="IPR006342">
    <property type="entry name" value="FkbM_mtfrase"/>
</dbReference>
<dbReference type="NCBIfam" id="TIGR01444">
    <property type="entry name" value="fkbM_fam"/>
    <property type="match status" value="1"/>
</dbReference>
<feature type="domain" description="Methyltransferase FkbM" evidence="1">
    <location>
        <begin position="45"/>
        <end position="215"/>
    </location>
</feature>
<dbReference type="RefSeq" id="WP_149653655.1">
    <property type="nucleotide sequence ID" value="NZ_VTZN01000041.1"/>
</dbReference>
<accession>A0A5B1BTB0</accession>
<dbReference type="PANTHER" id="PTHR36973">
    <property type="entry name" value="SLL1456 PROTEIN-RELATED"/>
    <property type="match status" value="1"/>
</dbReference>
<protein>
    <submittedName>
        <fullName evidence="2">FkbM family methyltransferase</fullName>
    </submittedName>
</protein>
<keyword evidence="2" id="KW-0808">Transferase</keyword>
<dbReference type="Proteomes" id="UP000324701">
    <property type="component" value="Unassembled WGS sequence"/>
</dbReference>
<gene>
    <name evidence="2" type="ORF">F0Q45_09210</name>
</gene>
<dbReference type="InterPro" id="IPR053188">
    <property type="entry name" value="FkbM_Methyltransferase"/>
</dbReference>
<name>A0A5B1BTB0_MYCSI</name>
<organism evidence="2 3">
    <name type="scientific">Mycobacterium simiae</name>
    <name type="common">Mycobacterium habana</name>
    <dbReference type="NCBI Taxonomy" id="1784"/>
    <lineage>
        <taxon>Bacteria</taxon>
        <taxon>Bacillati</taxon>
        <taxon>Actinomycetota</taxon>
        <taxon>Actinomycetes</taxon>
        <taxon>Mycobacteriales</taxon>
        <taxon>Mycobacteriaceae</taxon>
        <taxon>Mycobacterium</taxon>
        <taxon>Mycobacterium simiae complex</taxon>
    </lineage>
</organism>